<sequence>MSMKRSAQISLVVLASVTLTACSNDDESRMQYRSMQDCIDDWGAAELCERSTDSGISAAYFLGPYFIYKAGKYYYKRTSRSSYVPAPVTGGLSKPGISSRSTGTVIRGGFGGSKSSSSS</sequence>
<keyword evidence="4" id="KW-1185">Reference proteome</keyword>
<evidence type="ECO:0000256" key="1">
    <source>
        <dbReference type="SAM" id="MobiDB-lite"/>
    </source>
</evidence>
<evidence type="ECO:0000313" key="4">
    <source>
        <dbReference type="Proteomes" id="UP000321306"/>
    </source>
</evidence>
<reference evidence="3 4" key="1">
    <citation type="submission" date="2019-07" db="EMBL/GenBank/DDBJ databases">
        <title>Whole genome shotgun sequence of Deinococcus cellulosilyticus NBRC 106333.</title>
        <authorList>
            <person name="Hosoyama A."/>
            <person name="Uohara A."/>
            <person name="Ohji S."/>
            <person name="Ichikawa N."/>
        </authorList>
    </citation>
    <scope>NUCLEOTIDE SEQUENCE [LARGE SCALE GENOMIC DNA]</scope>
    <source>
        <strain evidence="3 4">NBRC 106333</strain>
    </source>
</reference>
<evidence type="ECO:0008006" key="5">
    <source>
        <dbReference type="Google" id="ProtNLM"/>
    </source>
</evidence>
<dbReference type="EMBL" id="BJXB01000026">
    <property type="protein sequence ID" value="GEM48966.1"/>
    <property type="molecule type" value="Genomic_DNA"/>
</dbReference>
<feature type="chain" id="PRO_5021936058" description="Lipoprotein" evidence="2">
    <location>
        <begin position="22"/>
        <end position="119"/>
    </location>
</feature>
<keyword evidence="2" id="KW-0732">Signal</keyword>
<feature type="region of interest" description="Disordered" evidence="1">
    <location>
        <begin position="88"/>
        <end position="119"/>
    </location>
</feature>
<dbReference type="PROSITE" id="PS51257">
    <property type="entry name" value="PROKAR_LIPOPROTEIN"/>
    <property type="match status" value="1"/>
</dbReference>
<evidence type="ECO:0000313" key="3">
    <source>
        <dbReference type="EMBL" id="GEM48966.1"/>
    </source>
</evidence>
<proteinExistence type="predicted"/>
<organism evidence="3 4">
    <name type="scientific">Deinococcus cellulosilyticus (strain DSM 18568 / NBRC 106333 / KACC 11606 / 5516J-15)</name>
    <dbReference type="NCBI Taxonomy" id="1223518"/>
    <lineage>
        <taxon>Bacteria</taxon>
        <taxon>Thermotogati</taxon>
        <taxon>Deinococcota</taxon>
        <taxon>Deinococci</taxon>
        <taxon>Deinococcales</taxon>
        <taxon>Deinococcaceae</taxon>
        <taxon>Deinococcus</taxon>
    </lineage>
</organism>
<name>A0A511N904_DEIC1</name>
<dbReference type="Proteomes" id="UP000321306">
    <property type="component" value="Unassembled WGS sequence"/>
</dbReference>
<protein>
    <recommendedName>
        <fullName evidence="5">Lipoprotein</fullName>
    </recommendedName>
</protein>
<feature type="signal peptide" evidence="2">
    <location>
        <begin position="1"/>
        <end position="21"/>
    </location>
</feature>
<dbReference type="AlphaFoldDB" id="A0A511N904"/>
<comment type="caution">
    <text evidence="3">The sequence shown here is derived from an EMBL/GenBank/DDBJ whole genome shotgun (WGS) entry which is preliminary data.</text>
</comment>
<accession>A0A511N904</accession>
<evidence type="ECO:0000256" key="2">
    <source>
        <dbReference type="SAM" id="SignalP"/>
    </source>
</evidence>
<gene>
    <name evidence="3" type="ORF">DC3_46010</name>
</gene>